<dbReference type="AlphaFoldDB" id="A0A164F478"/>
<sequence length="67" mass="7345">WDAIQKHGFQLDGETKSIYLARDGQGPSSIFRVPEMAVTAVKKTTLPRQTSLVTVGQLKGSFPYVPP</sequence>
<dbReference type="EMBL" id="LRGB01021601">
    <property type="protein sequence ID" value="KZR97408.1"/>
    <property type="molecule type" value="Genomic_DNA"/>
</dbReference>
<name>A0A164F478_9CRUS</name>
<reference evidence="1 2" key="1">
    <citation type="submission" date="2016-03" db="EMBL/GenBank/DDBJ databases">
        <title>EvidentialGene: Evidence-directed Construction of Genes on Genomes.</title>
        <authorList>
            <person name="Gilbert D.G."/>
            <person name="Choi J.-H."/>
            <person name="Mockaitis K."/>
            <person name="Colbourne J."/>
            <person name="Pfrender M."/>
        </authorList>
    </citation>
    <scope>NUCLEOTIDE SEQUENCE [LARGE SCALE GENOMIC DNA]</scope>
    <source>
        <strain evidence="1 2">Xinb3</strain>
        <tissue evidence="1">Complete organism</tissue>
    </source>
</reference>
<feature type="non-terminal residue" evidence="1">
    <location>
        <position position="1"/>
    </location>
</feature>
<comment type="caution">
    <text evidence="1">The sequence shown here is derived from an EMBL/GenBank/DDBJ whole genome shotgun (WGS) entry which is preliminary data.</text>
</comment>
<feature type="non-terminal residue" evidence="1">
    <location>
        <position position="67"/>
    </location>
</feature>
<proteinExistence type="predicted"/>
<keyword evidence="2" id="KW-1185">Reference proteome</keyword>
<dbReference type="Proteomes" id="UP000076858">
    <property type="component" value="Unassembled WGS sequence"/>
</dbReference>
<accession>A0A164F478</accession>
<evidence type="ECO:0000313" key="1">
    <source>
        <dbReference type="EMBL" id="KZR97408.1"/>
    </source>
</evidence>
<evidence type="ECO:0000313" key="2">
    <source>
        <dbReference type="Proteomes" id="UP000076858"/>
    </source>
</evidence>
<organism evidence="1 2">
    <name type="scientific">Daphnia magna</name>
    <dbReference type="NCBI Taxonomy" id="35525"/>
    <lineage>
        <taxon>Eukaryota</taxon>
        <taxon>Metazoa</taxon>
        <taxon>Ecdysozoa</taxon>
        <taxon>Arthropoda</taxon>
        <taxon>Crustacea</taxon>
        <taxon>Branchiopoda</taxon>
        <taxon>Diplostraca</taxon>
        <taxon>Cladocera</taxon>
        <taxon>Anomopoda</taxon>
        <taxon>Daphniidae</taxon>
        <taxon>Daphnia</taxon>
    </lineage>
</organism>
<gene>
    <name evidence="1" type="ORF">APZ42_007741</name>
</gene>
<protein>
    <submittedName>
        <fullName evidence="1">Uncharacterized protein</fullName>
    </submittedName>
</protein>